<feature type="transmembrane region" description="Helical" evidence="23">
    <location>
        <begin position="156"/>
        <end position="173"/>
    </location>
</feature>
<evidence type="ECO:0000256" key="13">
    <source>
        <dbReference type="ARBA" id="ARBA00023011"/>
    </source>
</evidence>
<keyword evidence="13" id="KW-0756">Sterol biosynthesis</keyword>
<evidence type="ECO:0000256" key="20">
    <source>
        <dbReference type="ARBA" id="ARBA00042688"/>
    </source>
</evidence>
<dbReference type="GeneID" id="106818438"/>
<evidence type="ECO:0000313" key="25">
    <source>
        <dbReference type="RefSeq" id="XP_014678638.1"/>
    </source>
</evidence>
<feature type="transmembrane region" description="Helical" evidence="23">
    <location>
        <begin position="84"/>
        <end position="104"/>
    </location>
</feature>
<evidence type="ECO:0000313" key="24">
    <source>
        <dbReference type="Proteomes" id="UP000695022"/>
    </source>
</evidence>
<evidence type="ECO:0000256" key="12">
    <source>
        <dbReference type="ARBA" id="ARBA00023002"/>
    </source>
</evidence>
<keyword evidence="7" id="KW-0152">Cholesterol biosynthesis</keyword>
<evidence type="ECO:0000256" key="1">
    <source>
        <dbReference type="ARBA" id="ARBA00004477"/>
    </source>
</evidence>
<keyword evidence="8" id="KW-0256">Endoplasmic reticulum</keyword>
<name>A0ABM1F2G7_PRICU</name>
<evidence type="ECO:0000256" key="15">
    <source>
        <dbReference type="ARBA" id="ARBA00023136"/>
    </source>
</evidence>
<keyword evidence="17" id="KW-0753">Steroid metabolism</keyword>
<feature type="transmembrane region" description="Helical" evidence="23">
    <location>
        <begin position="368"/>
        <end position="385"/>
    </location>
</feature>
<feature type="transmembrane region" description="Helical" evidence="23">
    <location>
        <begin position="241"/>
        <end position="261"/>
    </location>
</feature>
<keyword evidence="6 23" id="KW-0812">Transmembrane</keyword>
<dbReference type="InterPro" id="IPR001171">
    <property type="entry name" value="ERG24_DHCR-like"/>
</dbReference>
<evidence type="ECO:0000256" key="7">
    <source>
        <dbReference type="ARBA" id="ARBA00022778"/>
    </source>
</evidence>
<evidence type="ECO:0000256" key="10">
    <source>
        <dbReference type="ARBA" id="ARBA00022955"/>
    </source>
</evidence>
<evidence type="ECO:0000256" key="14">
    <source>
        <dbReference type="ARBA" id="ARBA00023098"/>
    </source>
</evidence>
<evidence type="ECO:0000256" key="16">
    <source>
        <dbReference type="ARBA" id="ARBA00023166"/>
    </source>
</evidence>
<keyword evidence="12" id="KW-0560">Oxidoreductase</keyword>
<gene>
    <name evidence="25" type="primary">LOC106818438</name>
</gene>
<dbReference type="EC" id="1.3.1.21" evidence="18"/>
<keyword evidence="9" id="KW-0521">NADP</keyword>
<evidence type="ECO:0000256" key="21">
    <source>
        <dbReference type="ARBA" id="ARBA00047795"/>
    </source>
</evidence>
<feature type="transmembrane region" description="Helical" evidence="23">
    <location>
        <begin position="281"/>
        <end position="301"/>
    </location>
</feature>
<evidence type="ECO:0000256" key="22">
    <source>
        <dbReference type="ARBA" id="ARBA00047826"/>
    </source>
</evidence>
<comment type="similarity">
    <text evidence="3">Belongs to the ERG4/ERG24 family.</text>
</comment>
<comment type="catalytic activity">
    <reaction evidence="22">
        <text>7-dehydrodesmosterol + NADPH + H(+) = desmosterol + NADP(+)</text>
        <dbReference type="Rhea" id="RHEA:46740"/>
        <dbReference type="ChEBI" id="CHEBI:15378"/>
        <dbReference type="ChEBI" id="CHEBI:17737"/>
        <dbReference type="ChEBI" id="CHEBI:27910"/>
        <dbReference type="ChEBI" id="CHEBI:57783"/>
        <dbReference type="ChEBI" id="CHEBI:58349"/>
    </reaction>
    <physiologicalReaction direction="left-to-right" evidence="22">
        <dbReference type="Rhea" id="RHEA:46741"/>
    </physiologicalReaction>
</comment>
<keyword evidence="15 23" id="KW-0472">Membrane</keyword>
<organism evidence="24 25">
    <name type="scientific">Priapulus caudatus</name>
    <name type="common">Priapulid worm</name>
    <dbReference type="NCBI Taxonomy" id="37621"/>
    <lineage>
        <taxon>Eukaryota</taxon>
        <taxon>Metazoa</taxon>
        <taxon>Ecdysozoa</taxon>
        <taxon>Scalidophora</taxon>
        <taxon>Priapulida</taxon>
        <taxon>Priapulimorpha</taxon>
        <taxon>Priapulimorphida</taxon>
        <taxon>Priapulidae</taxon>
        <taxon>Priapulus</taxon>
    </lineage>
</organism>
<dbReference type="PANTHER" id="PTHR21257">
    <property type="entry name" value="DELTA(14)-STEROL REDUCTASE"/>
    <property type="match status" value="1"/>
</dbReference>
<accession>A0ABM1F2G7</accession>
<keyword evidence="11 23" id="KW-1133">Transmembrane helix</keyword>
<keyword evidence="4" id="KW-0444">Lipid biosynthesis</keyword>
<keyword evidence="16" id="KW-1207">Sterol metabolism</keyword>
<dbReference type="InterPro" id="IPR018083">
    <property type="entry name" value="Sterol_reductase_CS"/>
</dbReference>
<feature type="transmembrane region" description="Helical" evidence="23">
    <location>
        <begin position="125"/>
        <end position="150"/>
    </location>
</feature>
<dbReference type="Pfam" id="PF01222">
    <property type="entry name" value="ERG4_ERG24"/>
    <property type="match status" value="1"/>
</dbReference>
<keyword evidence="10" id="KW-0752">Steroid biosynthesis</keyword>
<evidence type="ECO:0000256" key="19">
    <source>
        <dbReference type="ARBA" id="ARBA00039984"/>
    </source>
</evidence>
<proteinExistence type="inferred from homology"/>
<dbReference type="PROSITE" id="PS01018">
    <property type="entry name" value="STEROL_REDUCT_2"/>
    <property type="match status" value="1"/>
</dbReference>
<feature type="transmembrane region" description="Helical" evidence="23">
    <location>
        <begin position="218"/>
        <end position="235"/>
    </location>
</feature>
<sequence length="450" mass="51846">MDESEAGGSGNVREVEEESSCCMMRFLHYTVVPLLLMLTTPNFSVLLAGYVGHYHSDYQQALGDGLSKFFWTSWGAAGVGDWETWSFLLVFSIYGLLSQLVLGGEEYTGPATKSGHVPRYRHSGFRYFLLTAVIMAVLVGSDAFSGWYWYNKLPRFAGALNLYGFVFCIFLYVKGRLSPSPGECGSSGNFIFDYYWGLELYPRMLGNRIDLKMATNNRFGMMMWALVVWVCWKAQVEHSGWNWAMATSAVLQTIYIGKFYWWEDGYMNSIDIIMDRAGYYICWGCIVFVPIFYTSTSLYLTERSPDMPLWGAILILTAGLAMVGLNYWADQQRREARKTNGDCTIWFRKPTVVVAKYSTQDGEAKESLLLASGFWGLSRHINYLFEVLAAFCWELPSLFFSIIPYLYVMFLMVLLLHRSHRDELKCKQKYGKHWDEYCRVSRYRIVPFVF</sequence>
<keyword evidence="24" id="KW-1185">Reference proteome</keyword>
<evidence type="ECO:0000256" key="4">
    <source>
        <dbReference type="ARBA" id="ARBA00022516"/>
    </source>
</evidence>
<evidence type="ECO:0000256" key="3">
    <source>
        <dbReference type="ARBA" id="ARBA00005402"/>
    </source>
</evidence>
<comment type="pathway">
    <text evidence="2">Steroid biosynthesis; cholesterol biosynthesis.</text>
</comment>
<evidence type="ECO:0000256" key="5">
    <source>
        <dbReference type="ARBA" id="ARBA00022548"/>
    </source>
</evidence>
<feature type="transmembrane region" description="Helical" evidence="23">
    <location>
        <begin position="397"/>
        <end position="417"/>
    </location>
</feature>
<dbReference type="Gene3D" id="1.20.120.1630">
    <property type="match status" value="1"/>
</dbReference>
<evidence type="ECO:0000256" key="11">
    <source>
        <dbReference type="ARBA" id="ARBA00022989"/>
    </source>
</evidence>
<evidence type="ECO:0000256" key="6">
    <source>
        <dbReference type="ARBA" id="ARBA00022692"/>
    </source>
</evidence>
<dbReference type="Proteomes" id="UP000695022">
    <property type="component" value="Unplaced"/>
</dbReference>
<keyword evidence="14" id="KW-0443">Lipid metabolism</keyword>
<feature type="transmembrane region" description="Helical" evidence="23">
    <location>
        <begin position="307"/>
        <end position="329"/>
    </location>
</feature>
<evidence type="ECO:0000256" key="2">
    <source>
        <dbReference type="ARBA" id="ARBA00004770"/>
    </source>
</evidence>
<dbReference type="RefSeq" id="XP_014678638.1">
    <property type="nucleotide sequence ID" value="XM_014823152.1"/>
</dbReference>
<dbReference type="PANTHER" id="PTHR21257:SF38">
    <property type="entry name" value="7-DEHYDROCHOLESTEROL REDUCTASE"/>
    <property type="match status" value="1"/>
</dbReference>
<evidence type="ECO:0000256" key="8">
    <source>
        <dbReference type="ARBA" id="ARBA00022824"/>
    </source>
</evidence>
<evidence type="ECO:0000256" key="9">
    <source>
        <dbReference type="ARBA" id="ARBA00022857"/>
    </source>
</evidence>
<evidence type="ECO:0000256" key="23">
    <source>
        <dbReference type="SAM" id="Phobius"/>
    </source>
</evidence>
<evidence type="ECO:0000256" key="17">
    <source>
        <dbReference type="ARBA" id="ARBA00023221"/>
    </source>
</evidence>
<evidence type="ECO:0000256" key="18">
    <source>
        <dbReference type="ARBA" id="ARBA00038851"/>
    </source>
</evidence>
<comment type="catalytic activity">
    <reaction evidence="21">
        <text>cholesterol + NADP(+) = 7-dehydrocholesterol + NADPH + H(+)</text>
        <dbReference type="Rhea" id="RHEA:23984"/>
        <dbReference type="ChEBI" id="CHEBI:15378"/>
        <dbReference type="ChEBI" id="CHEBI:16113"/>
        <dbReference type="ChEBI" id="CHEBI:17759"/>
        <dbReference type="ChEBI" id="CHEBI:57783"/>
        <dbReference type="ChEBI" id="CHEBI:58349"/>
        <dbReference type="EC" id="1.3.1.21"/>
    </reaction>
    <physiologicalReaction direction="right-to-left" evidence="21">
        <dbReference type="Rhea" id="RHEA:23986"/>
    </physiologicalReaction>
</comment>
<dbReference type="PROSITE" id="PS01017">
    <property type="entry name" value="STEROL_REDUCT_1"/>
    <property type="match status" value="1"/>
</dbReference>
<reference evidence="25" key="1">
    <citation type="submission" date="2025-08" db="UniProtKB">
        <authorList>
            <consortium name="RefSeq"/>
        </authorList>
    </citation>
    <scope>IDENTIFICATION</scope>
</reference>
<keyword evidence="5" id="KW-0153">Cholesterol metabolism</keyword>
<feature type="transmembrane region" description="Helical" evidence="23">
    <location>
        <begin position="26"/>
        <end position="51"/>
    </location>
</feature>
<comment type="subcellular location">
    <subcellularLocation>
        <location evidence="1">Endoplasmic reticulum membrane</location>
        <topology evidence="1">Multi-pass membrane protein</topology>
    </subcellularLocation>
</comment>
<protein>
    <recommendedName>
        <fullName evidence="19">7-dehydrocholesterol reductase</fullName>
        <ecNumber evidence="18">1.3.1.21</ecNumber>
    </recommendedName>
    <alternativeName>
        <fullName evidence="20">Sterol Delta(7)-reductase</fullName>
    </alternativeName>
</protein>